<evidence type="ECO:0000256" key="8">
    <source>
        <dbReference type="ARBA" id="ARBA00023065"/>
    </source>
</evidence>
<evidence type="ECO:0000256" key="9">
    <source>
        <dbReference type="ARBA" id="ARBA00023136"/>
    </source>
</evidence>
<sequence>MRPAKKSIRLSPSQVLVLGMLAVIWTGAFLLSLPISSQEGTRLPLIDALFMATSAACVTGLVTVDTGTYFSIFGQIVLMILMQIGGLGFMTMSTLFALMLRKRISLRDRLVLQQALNQNDMSGLVRLVRKIILYSFVIETVGALLLAIRWSFDMSVGRAVYFGIFHSVSIFNNAGFDLFGEFRSFTLHVNDPIVNLVGITLTILGGIGFIVMADLIEWPERKQLSLHSKVVLTTSAFLIAAGTVVVFVFEFTNSSTLQPLSWSGKILASLYQGVTPRSGGTATLDIASMRQATQFFIVILMFIGAAPGSTGGGIKVTTFAVLIGAMVAMLRGKEDIVMFRNRLAKDRIHKAITLTLFGIGTVAIITMLLSALEDRHFLMILFEVTSAFATCGLSMGLTPGLSELGKVIITVTMFVGRLGPVTLAFALQPKPEKELYRYPEGQITIG</sequence>
<feature type="transmembrane region" description="Helical" evidence="10">
    <location>
        <begin position="297"/>
        <end position="330"/>
    </location>
</feature>
<feature type="transmembrane region" description="Helical" evidence="10">
    <location>
        <begin position="351"/>
        <end position="371"/>
    </location>
</feature>
<evidence type="ECO:0000256" key="5">
    <source>
        <dbReference type="ARBA" id="ARBA00022692"/>
    </source>
</evidence>
<reference evidence="12" key="1">
    <citation type="journal article" date="2019" name="Int. J. Syst. Evol. Microbiol.">
        <title>The Global Catalogue of Microorganisms (GCM) 10K type strain sequencing project: providing services to taxonomists for standard genome sequencing and annotation.</title>
        <authorList>
            <consortium name="The Broad Institute Genomics Platform"/>
            <consortium name="The Broad Institute Genome Sequencing Center for Infectious Disease"/>
            <person name="Wu L."/>
            <person name="Ma J."/>
        </authorList>
    </citation>
    <scope>NUCLEOTIDE SEQUENCE [LARGE SCALE GENOMIC DNA]</scope>
    <source>
        <strain evidence="12">JCM 18657</strain>
    </source>
</reference>
<dbReference type="InterPro" id="IPR003445">
    <property type="entry name" value="Cat_transpt"/>
</dbReference>
<evidence type="ECO:0000256" key="2">
    <source>
        <dbReference type="ARBA" id="ARBA00022448"/>
    </source>
</evidence>
<keyword evidence="9 10" id="KW-0472">Membrane</keyword>
<accession>A0ABW2V675</accession>
<evidence type="ECO:0000256" key="4">
    <source>
        <dbReference type="ARBA" id="ARBA00022538"/>
    </source>
</evidence>
<proteinExistence type="predicted"/>
<keyword evidence="3" id="KW-1003">Cell membrane</keyword>
<name>A0ABW2V675_9BACL</name>
<evidence type="ECO:0000313" key="12">
    <source>
        <dbReference type="Proteomes" id="UP001596528"/>
    </source>
</evidence>
<evidence type="ECO:0000256" key="10">
    <source>
        <dbReference type="SAM" id="Phobius"/>
    </source>
</evidence>
<evidence type="ECO:0000256" key="6">
    <source>
        <dbReference type="ARBA" id="ARBA00022958"/>
    </source>
</evidence>
<feature type="transmembrane region" description="Helical" evidence="10">
    <location>
        <begin position="131"/>
        <end position="152"/>
    </location>
</feature>
<keyword evidence="5 10" id="KW-0812">Transmembrane</keyword>
<organism evidence="11 12">
    <name type="scientific">Paenibacillus thermoaerophilus</name>
    <dbReference type="NCBI Taxonomy" id="1215385"/>
    <lineage>
        <taxon>Bacteria</taxon>
        <taxon>Bacillati</taxon>
        <taxon>Bacillota</taxon>
        <taxon>Bacilli</taxon>
        <taxon>Bacillales</taxon>
        <taxon>Paenibacillaceae</taxon>
        <taxon>Paenibacillus</taxon>
    </lineage>
</organism>
<dbReference type="PANTHER" id="PTHR32024:SF1">
    <property type="entry name" value="KTR SYSTEM POTASSIUM UPTAKE PROTEIN B"/>
    <property type="match status" value="1"/>
</dbReference>
<feature type="transmembrane region" description="Helical" evidence="10">
    <location>
        <begin position="377"/>
        <end position="395"/>
    </location>
</feature>
<keyword evidence="2" id="KW-0813">Transport</keyword>
<protein>
    <submittedName>
        <fullName evidence="11">TrkH family potassium uptake protein</fullName>
    </submittedName>
</protein>
<feature type="transmembrane region" description="Helical" evidence="10">
    <location>
        <begin position="193"/>
        <end position="218"/>
    </location>
</feature>
<feature type="transmembrane region" description="Helical" evidence="10">
    <location>
        <begin position="76"/>
        <end position="100"/>
    </location>
</feature>
<keyword evidence="6" id="KW-0630">Potassium</keyword>
<keyword evidence="8" id="KW-0406">Ion transport</keyword>
<evidence type="ECO:0000256" key="3">
    <source>
        <dbReference type="ARBA" id="ARBA00022475"/>
    </source>
</evidence>
<evidence type="ECO:0000256" key="7">
    <source>
        <dbReference type="ARBA" id="ARBA00022989"/>
    </source>
</evidence>
<feature type="transmembrane region" description="Helical" evidence="10">
    <location>
        <begin position="15"/>
        <end position="33"/>
    </location>
</feature>
<feature type="transmembrane region" description="Helical" evidence="10">
    <location>
        <begin position="407"/>
        <end position="427"/>
    </location>
</feature>
<dbReference type="PANTHER" id="PTHR32024">
    <property type="entry name" value="TRK SYSTEM POTASSIUM UPTAKE PROTEIN TRKG-RELATED"/>
    <property type="match status" value="1"/>
</dbReference>
<dbReference type="Pfam" id="PF02386">
    <property type="entry name" value="TrkH"/>
    <property type="match status" value="1"/>
</dbReference>
<comment type="caution">
    <text evidence="11">The sequence shown here is derived from an EMBL/GenBank/DDBJ whole genome shotgun (WGS) entry which is preliminary data.</text>
</comment>
<evidence type="ECO:0000256" key="1">
    <source>
        <dbReference type="ARBA" id="ARBA00004651"/>
    </source>
</evidence>
<keyword evidence="12" id="KW-1185">Reference proteome</keyword>
<gene>
    <name evidence="11" type="ORF">ACFQWB_17035</name>
</gene>
<dbReference type="NCBIfam" id="TIGR00933">
    <property type="entry name" value="2a38"/>
    <property type="match status" value="1"/>
</dbReference>
<dbReference type="EMBL" id="JBHTGQ010000054">
    <property type="protein sequence ID" value="MFC7751621.1"/>
    <property type="molecule type" value="Genomic_DNA"/>
</dbReference>
<feature type="transmembrane region" description="Helical" evidence="10">
    <location>
        <begin position="45"/>
        <end position="64"/>
    </location>
</feature>
<evidence type="ECO:0000313" key="11">
    <source>
        <dbReference type="EMBL" id="MFC7751621.1"/>
    </source>
</evidence>
<feature type="transmembrane region" description="Helical" evidence="10">
    <location>
        <begin position="230"/>
        <end position="249"/>
    </location>
</feature>
<comment type="subcellular location">
    <subcellularLocation>
        <location evidence="1">Cell membrane</location>
        <topology evidence="1">Multi-pass membrane protein</topology>
    </subcellularLocation>
</comment>
<dbReference type="Proteomes" id="UP001596528">
    <property type="component" value="Unassembled WGS sequence"/>
</dbReference>
<dbReference type="InterPro" id="IPR004772">
    <property type="entry name" value="TrkH"/>
</dbReference>
<dbReference type="RefSeq" id="WP_138788129.1">
    <property type="nucleotide sequence ID" value="NZ_JBHTGQ010000054.1"/>
</dbReference>
<keyword evidence="4" id="KW-0633">Potassium transport</keyword>
<keyword evidence="7 10" id="KW-1133">Transmembrane helix</keyword>